<feature type="region of interest" description="Disordered" evidence="1">
    <location>
        <begin position="617"/>
        <end position="648"/>
    </location>
</feature>
<feature type="compositionally biased region" description="Polar residues" evidence="1">
    <location>
        <begin position="639"/>
        <end position="648"/>
    </location>
</feature>
<evidence type="ECO:0000313" key="3">
    <source>
        <dbReference type="Proteomes" id="UP000719412"/>
    </source>
</evidence>
<feature type="compositionally biased region" description="Polar residues" evidence="1">
    <location>
        <begin position="619"/>
        <end position="629"/>
    </location>
</feature>
<sequence>MATVDDCDERHGLGVLLNLVTGLDGNESASRSCFANYLNTNQSEGDLCVVTARGFRSGALPPSLPLCCTRCANSSTSTLRLHIINNTRACIDRAIEEIRFLDLIPDSCPERSLTTVPRKVTNRKSTPTRTIEVRQIARDRTALETSVGVQFAPPQPLRNDVILSGRVILFHMQRDVSGTGQVVRKQSGVFLDNAIAASTCGPPMRHNSRDTSQTTLLAEMEETHPTAPPNPGTTSPQNGELETKVLFHLERLGSHIKRRFWFKTWLRFERIRLHLQPFHKKRPELGAVTPERYEQNRRRIKIQKPVDPFCIDSMPFGFDRAPYPPQTRTGRISGATRRNRCQLDPVLRGRTPRRCPAKARLARPTGTEDPILVTLRLALSRLVPFPPSQQVLSRLLANSGFEKNAQNDRTKRDFSCGSRLQSRVMTVLIPAKTVLNREWKHSRVSSREENGAIMTRFELKLALKALRAGFYCQLAPSLSINVAKNRAKSSHTRFYGRTYRVSKEHCRLELFRKRQIKTRTDLSVLIDSQGTQSNYFAPTKTLISQLKKRFLIWGEIHNQKNNLEMAPGHPISTLRALNHSDLFISVMIRRVMELSLRLLFGLDFLAANNNTKSYDFVQSGKTKPNQMESSVELPENCKSETSFSVSEA</sequence>
<dbReference type="Proteomes" id="UP000719412">
    <property type="component" value="Unassembled WGS sequence"/>
</dbReference>
<accession>A0A8J6L6R0</accession>
<comment type="caution">
    <text evidence="2">The sequence shown here is derived from an EMBL/GenBank/DDBJ whole genome shotgun (WGS) entry which is preliminary data.</text>
</comment>
<protein>
    <submittedName>
        <fullName evidence="2">Uncharacterized protein</fullName>
    </submittedName>
</protein>
<evidence type="ECO:0000256" key="1">
    <source>
        <dbReference type="SAM" id="MobiDB-lite"/>
    </source>
</evidence>
<reference evidence="2" key="1">
    <citation type="journal article" date="2020" name="J Insects Food Feed">
        <title>The yellow mealworm (Tenebrio molitor) genome: a resource for the emerging insects as food and feed industry.</title>
        <authorList>
            <person name="Eriksson T."/>
            <person name="Andere A."/>
            <person name="Kelstrup H."/>
            <person name="Emery V."/>
            <person name="Picard C."/>
        </authorList>
    </citation>
    <scope>NUCLEOTIDE SEQUENCE</scope>
    <source>
        <strain evidence="2">Stoneville</strain>
        <tissue evidence="2">Whole head</tissue>
    </source>
</reference>
<name>A0A8J6L6R0_TENMO</name>
<proteinExistence type="predicted"/>
<dbReference type="EMBL" id="JABDTM020028696">
    <property type="protein sequence ID" value="KAH0808522.1"/>
    <property type="molecule type" value="Genomic_DNA"/>
</dbReference>
<gene>
    <name evidence="2" type="ORF">GEV33_014269</name>
</gene>
<organism evidence="2 3">
    <name type="scientific">Tenebrio molitor</name>
    <name type="common">Yellow mealworm beetle</name>
    <dbReference type="NCBI Taxonomy" id="7067"/>
    <lineage>
        <taxon>Eukaryota</taxon>
        <taxon>Metazoa</taxon>
        <taxon>Ecdysozoa</taxon>
        <taxon>Arthropoda</taxon>
        <taxon>Hexapoda</taxon>
        <taxon>Insecta</taxon>
        <taxon>Pterygota</taxon>
        <taxon>Neoptera</taxon>
        <taxon>Endopterygota</taxon>
        <taxon>Coleoptera</taxon>
        <taxon>Polyphaga</taxon>
        <taxon>Cucujiformia</taxon>
        <taxon>Tenebrionidae</taxon>
        <taxon>Tenebrio</taxon>
    </lineage>
</organism>
<reference evidence="2" key="2">
    <citation type="submission" date="2021-08" db="EMBL/GenBank/DDBJ databases">
        <authorList>
            <person name="Eriksson T."/>
        </authorList>
    </citation>
    <scope>NUCLEOTIDE SEQUENCE</scope>
    <source>
        <strain evidence="2">Stoneville</strain>
        <tissue evidence="2">Whole head</tissue>
    </source>
</reference>
<dbReference type="AlphaFoldDB" id="A0A8J6L6R0"/>
<keyword evidence="3" id="KW-1185">Reference proteome</keyword>
<evidence type="ECO:0000313" key="2">
    <source>
        <dbReference type="EMBL" id="KAH0808522.1"/>
    </source>
</evidence>